<organism evidence="2 3">
    <name type="scientific">Methylocucumis oryzae</name>
    <dbReference type="NCBI Taxonomy" id="1632867"/>
    <lineage>
        <taxon>Bacteria</taxon>
        <taxon>Pseudomonadati</taxon>
        <taxon>Pseudomonadota</taxon>
        <taxon>Gammaproteobacteria</taxon>
        <taxon>Methylococcales</taxon>
        <taxon>Methylococcaceae</taxon>
        <taxon>Methylocucumis</taxon>
    </lineage>
</organism>
<name>A0A0F3ILX6_9GAMM</name>
<proteinExistence type="predicted"/>
<protein>
    <recommendedName>
        <fullName evidence="4">Prepilin-type N-terminal cleavage/methylation domain-containing protein</fullName>
    </recommendedName>
</protein>
<dbReference type="EMBL" id="LAJX01000024">
    <property type="protein sequence ID" value="KJV07662.1"/>
    <property type="molecule type" value="Genomic_DNA"/>
</dbReference>
<evidence type="ECO:0000313" key="2">
    <source>
        <dbReference type="EMBL" id="KJV07662.1"/>
    </source>
</evidence>
<keyword evidence="1" id="KW-0812">Transmembrane</keyword>
<accession>A0A0F3ILX6</accession>
<keyword evidence="1" id="KW-1133">Transmembrane helix</keyword>
<evidence type="ECO:0000256" key="1">
    <source>
        <dbReference type="SAM" id="Phobius"/>
    </source>
</evidence>
<dbReference type="AlphaFoldDB" id="A0A0F3ILX6"/>
<dbReference type="Pfam" id="PF07963">
    <property type="entry name" value="N_methyl"/>
    <property type="match status" value="1"/>
</dbReference>
<comment type="caution">
    <text evidence="2">The sequence shown here is derived from an EMBL/GenBank/DDBJ whole genome shotgun (WGS) entry which is preliminary data.</text>
</comment>
<dbReference type="NCBIfam" id="TIGR02532">
    <property type="entry name" value="IV_pilin_GFxxxE"/>
    <property type="match status" value="1"/>
</dbReference>
<dbReference type="SUPFAM" id="SSF54523">
    <property type="entry name" value="Pili subunits"/>
    <property type="match status" value="1"/>
</dbReference>
<evidence type="ECO:0000313" key="3">
    <source>
        <dbReference type="Proteomes" id="UP000033684"/>
    </source>
</evidence>
<keyword evidence="3" id="KW-1185">Reference proteome</keyword>
<dbReference type="OrthoDB" id="6712892at2"/>
<keyword evidence="1" id="KW-0472">Membrane</keyword>
<dbReference type="RefSeq" id="WP_045778137.1">
    <property type="nucleotide sequence ID" value="NZ_LAJX01000024.1"/>
</dbReference>
<feature type="transmembrane region" description="Helical" evidence="1">
    <location>
        <begin position="31"/>
        <end position="54"/>
    </location>
</feature>
<dbReference type="InterPro" id="IPR045584">
    <property type="entry name" value="Pilin-like"/>
</dbReference>
<reference evidence="3" key="1">
    <citation type="submission" date="2015-03" db="EMBL/GenBank/DDBJ databases">
        <title>Draft genome sequence of a novel methanotroph (Sn10-6) isolated from flooded ricefield rhizosphere in India.</title>
        <authorList>
            <person name="Pandit P.S."/>
            <person name="Pore S.D."/>
            <person name="Arora P."/>
            <person name="Kapse N.G."/>
            <person name="Dhakephalkar P.K."/>
            <person name="Rahalkar M.C."/>
        </authorList>
    </citation>
    <scope>NUCLEOTIDE SEQUENCE [LARGE SCALE GENOMIC DNA]</scope>
    <source>
        <strain evidence="3">Sn10-6</strain>
    </source>
</reference>
<dbReference type="InterPro" id="IPR012902">
    <property type="entry name" value="N_methyl_site"/>
</dbReference>
<dbReference type="Proteomes" id="UP000033684">
    <property type="component" value="Unassembled WGS sequence"/>
</dbReference>
<reference evidence="2 3" key="2">
    <citation type="journal article" date="2016" name="Microb. Ecol.">
        <title>Genome Characteristics of a Novel Type I Methanotroph (Sn10-6) Isolated from a Flooded Indian Rice Field.</title>
        <authorList>
            <person name="Rahalkar M.C."/>
            <person name="Pandit P.S."/>
            <person name="Dhakephalkar P.K."/>
            <person name="Pore S."/>
            <person name="Arora P."/>
            <person name="Kapse N."/>
        </authorList>
    </citation>
    <scope>NUCLEOTIDE SEQUENCE [LARGE SCALE GENOMIC DNA]</scope>
    <source>
        <strain evidence="2 3">Sn10-6</strain>
    </source>
</reference>
<gene>
    <name evidence="2" type="ORF">VZ94_03205</name>
</gene>
<sequence length="120" mass="13371">MLKTRYRRLRNAYLVNFSSYAKPHHSTQTGFTLVEVLIAAAIVGSALALILQLFTSTSTRLHKASLHAHIMLAQKQIVTDVEKINLSQQTQGKGVQKVLILFGKQKKPPLPCPRLAQILI</sequence>
<dbReference type="PROSITE" id="PS00409">
    <property type="entry name" value="PROKAR_NTER_METHYL"/>
    <property type="match status" value="1"/>
</dbReference>
<evidence type="ECO:0008006" key="4">
    <source>
        <dbReference type="Google" id="ProtNLM"/>
    </source>
</evidence>